<evidence type="ECO:0000313" key="2">
    <source>
        <dbReference type="Proteomes" id="UP001358586"/>
    </source>
</evidence>
<dbReference type="InterPro" id="IPR044730">
    <property type="entry name" value="RNase_H-like_dom_plant"/>
</dbReference>
<proteinExistence type="predicted"/>
<evidence type="ECO:0000313" key="1">
    <source>
        <dbReference type="EMBL" id="KAK5771245.1"/>
    </source>
</evidence>
<dbReference type="EMBL" id="JARKNE010000013">
    <property type="protein sequence ID" value="KAK5771245.1"/>
    <property type="molecule type" value="Genomic_DNA"/>
</dbReference>
<dbReference type="Proteomes" id="UP001358586">
    <property type="component" value="Chromosome 13"/>
</dbReference>
<comment type="caution">
    <text evidence="1">The sequence shown here is derived from an EMBL/GenBank/DDBJ whole genome shotgun (WGS) entry which is preliminary data.</text>
</comment>
<sequence length="199" mass="22968">MDMFRVWLPDDTTKDIVNIPPPQPLTGLDKISWVRVRLFFWFAFKKRLLTKVERVRRGLGYEECCTVCGNAPEDVIHAIRDYSVAKGVCSQLIPMEKQDKFYSENLQKWLESNLGNHYSFSLRDVDLQCFFGLMLDTGLVAAEWVLKDRHGGWILGFNKNLDHCSAFNAELWGVLDCLMILKSQKYDGALIRIDSQEAL</sequence>
<gene>
    <name evidence="1" type="ORF">PVK06_047435</name>
</gene>
<keyword evidence="2" id="KW-1185">Reference proteome</keyword>
<protein>
    <submittedName>
        <fullName evidence="1">Uncharacterized protein</fullName>
    </submittedName>
</protein>
<dbReference type="CDD" id="cd06222">
    <property type="entry name" value="RNase_H_like"/>
    <property type="match status" value="1"/>
</dbReference>
<reference evidence="1 2" key="1">
    <citation type="submission" date="2023-03" db="EMBL/GenBank/DDBJ databases">
        <title>WGS of Gossypium arboreum.</title>
        <authorList>
            <person name="Yu D."/>
        </authorList>
    </citation>
    <scope>NUCLEOTIDE SEQUENCE [LARGE SCALE GENOMIC DNA]</scope>
    <source>
        <tissue evidence="1">Leaf</tissue>
    </source>
</reference>
<name>A0ABR0MFA0_GOSAR</name>
<organism evidence="1 2">
    <name type="scientific">Gossypium arboreum</name>
    <name type="common">Tree cotton</name>
    <name type="synonym">Gossypium nanking</name>
    <dbReference type="NCBI Taxonomy" id="29729"/>
    <lineage>
        <taxon>Eukaryota</taxon>
        <taxon>Viridiplantae</taxon>
        <taxon>Streptophyta</taxon>
        <taxon>Embryophyta</taxon>
        <taxon>Tracheophyta</taxon>
        <taxon>Spermatophyta</taxon>
        <taxon>Magnoliopsida</taxon>
        <taxon>eudicotyledons</taxon>
        <taxon>Gunneridae</taxon>
        <taxon>Pentapetalae</taxon>
        <taxon>rosids</taxon>
        <taxon>malvids</taxon>
        <taxon>Malvales</taxon>
        <taxon>Malvaceae</taxon>
        <taxon>Malvoideae</taxon>
        <taxon>Gossypium</taxon>
    </lineage>
</organism>
<accession>A0ABR0MFA0</accession>